<evidence type="ECO:0000313" key="1">
    <source>
        <dbReference type="EnsemblPlants" id="cds.novel_model_899_5bd9a17a.1.5bd9b134"/>
    </source>
</evidence>
<accession>A0A803RCE2</accession>
<keyword evidence="2" id="KW-1185">Reference proteome</keyword>
<dbReference type="EnsemblPlants" id="novel_model_898_5bd9a17a">
    <property type="protein sequence ID" value="cds.novel_model_898_5bd9a17a"/>
    <property type="gene ID" value="novel_gene_503_5bd9a17a"/>
</dbReference>
<reference evidence="1 2" key="1">
    <citation type="submission" date="2018-11" db="EMBL/GenBank/DDBJ databases">
        <authorList>
            <person name="Grassa J C."/>
        </authorList>
    </citation>
    <scope>NUCLEOTIDE SEQUENCE [LARGE SCALE GENOMIC DNA]</scope>
</reference>
<sequence length="66" mass="7651">MLLIFHIKLYFLSPTTLLLSSLTLTPPTSLLGPSLFRLHHLRPYSLPIFHLSLLLFFDYPTIEPSR</sequence>
<name>A0A803RCE3_CANSA</name>
<proteinExistence type="predicted"/>
<protein>
    <submittedName>
        <fullName evidence="1">Uncharacterized protein</fullName>
    </submittedName>
</protein>
<accession>A0A803RCE3</accession>
<organism evidence="1 2">
    <name type="scientific">Cannabis sativa</name>
    <name type="common">Hemp</name>
    <name type="synonym">Marijuana</name>
    <dbReference type="NCBI Taxonomy" id="3483"/>
    <lineage>
        <taxon>Eukaryota</taxon>
        <taxon>Viridiplantae</taxon>
        <taxon>Streptophyta</taxon>
        <taxon>Embryophyta</taxon>
        <taxon>Tracheophyta</taxon>
        <taxon>Spermatophyta</taxon>
        <taxon>Magnoliopsida</taxon>
        <taxon>eudicotyledons</taxon>
        <taxon>Gunneridae</taxon>
        <taxon>Pentapetalae</taxon>
        <taxon>rosids</taxon>
        <taxon>fabids</taxon>
        <taxon>Rosales</taxon>
        <taxon>Cannabaceae</taxon>
        <taxon>Cannabis</taxon>
    </lineage>
</organism>
<dbReference type="Gramene" id="novel_model_899_5bd9a17a.1.5bd9b134">
    <property type="protein sequence ID" value="cds.novel_model_899_5bd9a17a.1.5bd9b134"/>
    <property type="gene ID" value="novel_gene_503_5bd9a17a"/>
</dbReference>
<dbReference type="EMBL" id="UZAU01000163">
    <property type="status" value="NOT_ANNOTATED_CDS"/>
    <property type="molecule type" value="Genomic_DNA"/>
</dbReference>
<dbReference type="EnsemblPlants" id="novel_model_899_5bd9a17a.1.5bd9b134">
    <property type="protein sequence ID" value="cds.novel_model_899_5bd9a17a.1.5bd9b134"/>
    <property type="gene ID" value="novel_gene_503_5bd9a17a"/>
</dbReference>
<evidence type="ECO:0000313" key="2">
    <source>
        <dbReference type="Proteomes" id="UP000596661"/>
    </source>
</evidence>
<dbReference type="AlphaFoldDB" id="A0A803RCE3"/>
<dbReference type="Gramene" id="novel_model_898_5bd9a17a">
    <property type="protein sequence ID" value="cds.novel_model_898_5bd9a17a"/>
    <property type="gene ID" value="novel_gene_503_5bd9a17a"/>
</dbReference>
<dbReference type="Proteomes" id="UP000596661">
    <property type="component" value="Chromosome 2"/>
</dbReference>
<reference evidence="1" key="2">
    <citation type="submission" date="2021-03" db="UniProtKB">
        <authorList>
            <consortium name="EnsemblPlants"/>
        </authorList>
    </citation>
    <scope>IDENTIFICATION</scope>
</reference>